<dbReference type="InterPro" id="IPR045865">
    <property type="entry name" value="ACT-like_dom_sf"/>
</dbReference>
<dbReference type="InterPro" id="IPR023174">
    <property type="entry name" value="PDEase_CS"/>
</dbReference>
<name>A0A9P8A8C2_MORAP</name>
<evidence type="ECO:0000313" key="14">
    <source>
        <dbReference type="EMBL" id="KAG9325789.1"/>
    </source>
</evidence>
<dbReference type="CDD" id="cd00077">
    <property type="entry name" value="HDc"/>
    <property type="match status" value="1"/>
</dbReference>
<comment type="caution">
    <text evidence="14">The sequence shown here is derived from an EMBL/GenBank/DDBJ whole genome shotgun (WGS) entry which is preliminary data.</text>
</comment>
<organism evidence="14 15">
    <name type="scientific">Mortierella alpina</name>
    <name type="common">Oleaginous fungus</name>
    <name type="synonym">Mortierella renispora</name>
    <dbReference type="NCBI Taxonomy" id="64518"/>
    <lineage>
        <taxon>Eukaryota</taxon>
        <taxon>Fungi</taxon>
        <taxon>Fungi incertae sedis</taxon>
        <taxon>Mucoromycota</taxon>
        <taxon>Mortierellomycotina</taxon>
        <taxon>Mortierellomycetes</taxon>
        <taxon>Mortierellales</taxon>
        <taxon>Mortierellaceae</taxon>
        <taxon>Mortierella</taxon>
    </lineage>
</organism>
<dbReference type="GO" id="GO:0051287">
    <property type="term" value="F:NAD binding"/>
    <property type="evidence" value="ECO:0007669"/>
    <property type="project" value="InterPro"/>
</dbReference>
<dbReference type="PROSITE" id="PS00065">
    <property type="entry name" value="D_2_HYDROXYACID_DH_1"/>
    <property type="match status" value="1"/>
</dbReference>
<dbReference type="NCBIfam" id="NF008759">
    <property type="entry name" value="PRK11790.1"/>
    <property type="match status" value="1"/>
</dbReference>
<dbReference type="Pfam" id="PF00233">
    <property type="entry name" value="PDEase_I"/>
    <property type="match status" value="1"/>
</dbReference>
<sequence>MLMIMLKFVSGKFKPAGLNFSVWDHPLPEIYGIILGMFVKLGLVECLNITEGELLDFIIDVDRGYLATFYHSFYHAADVTAVLYHMLLEMNASQYLSKPDMAALLLAGLCHDIGHPGLNNLFQVNAKTELVTQYGETSVLEKYSCSLAMDLVAKHQLFRNIEKSPASTLPEGNRATAESMKEAMIKAIMATDMSFHYDMLNNLNTLIECISTPASTPSSSDGEITEADSDTDESVPPSPLQARTKESLTATESSTHAQSFAEAAASREAFRERFRCPVAHHRRQFSTSSTASDCSDSTVSTQDSSQPPHSMDGDRSPFDLPANLRQSLCNCLLHAADISNAVKPWALCKKWSDLVVEEFFRQGDIEKAQLLPVSPYMDRDQHNQPQISLGFCDFVVKPYFETFVEFLPEATPFLANLMNNRTQWVALQTAELLTTKDPELAVDTTVGSSEDMRRASSPLPSHLNSVRRVSVAAGVLVLDDSRPFRAHHRRPRHHANTEAAQGHSIRKIKRSLSGRSLSSCLRDLHIHPRSIQVLGKTGLGQEAIVSILKREAALAGKESAVNLTGSTTSTAASCTMNKVSEGNDGTAVIVGSQQPASWPEEQCAGAGASLPEHSEGYLSPDAIDSCMARFRQRRHGSLQLEDKIPSIRQEFGDGYVQLHHRDLDGDAEHIPEKHIHSAAMSPLVPTDSSPDAPESSSAIHVFNGAATPCSPVKLGTLDHRMLSYTGNQDPSLPLAPLPAPHAVRSRSIVDAIMTSHRRRDVSKLGPLDASHEDSSRGHAAVPKTGVSTLNTAVDKADPASMPRHGAPEGKFPKGICKARVDSAPSIIMTDPAAPEDGPLSCVVAASPTPNDGPCKKTKGTLNGTVSIAAASMPFEPSTPPASLPSTAASQRAMPSTPLATTPSTPAPTNGAFEAAGPTAEATPVTRRERQGSFGGSKKAKLLKPFNTANIKILLLENVNETAVSALREQGYQVETHAKALAEDVLIEKIRDVHCVGIRSKTKLTKKVLDAAEKLGVIGCFCIGTNQVDLEHAAQKGIAVFNSPFSNSRSVAELVISEIVLLSRQLGDRNNEMHQGIWSKVSANCYEIRGKTLGIVGYGHIGSQLSVLAESMGMRVLFHDVVPLMPLGTSKQVNTLDELLENSDFVTLHVPETEETKNMIGEHELNKMKQGSFLINASRGTIVHIPALAKALRAGHLGGAAVDVFPKEPAANGKFFESELIGCPNTLLTPHIGGSTEEAQSMIGVEVSQALIKFINYGTSIGAVNFPEVDLRAIKDEENSIRLCYTHTNVPGVLLRITNILAEHNVDKQFSDSKGKIAYLMADISDVTPEQIQDIYRLVSETPTNIVTRVLY</sequence>
<feature type="binding site" evidence="9">
    <location>
        <position position="112"/>
    </location>
    <ligand>
        <name>Zn(2+)</name>
        <dbReference type="ChEBI" id="CHEBI:29105"/>
        <label>2</label>
    </ligand>
</feature>
<dbReference type="PROSITE" id="PS51671">
    <property type="entry name" value="ACT"/>
    <property type="match status" value="1"/>
</dbReference>
<accession>A0A9P8A8C2</accession>
<dbReference type="Gene3D" id="3.30.70.260">
    <property type="match status" value="1"/>
</dbReference>
<evidence type="ECO:0000256" key="4">
    <source>
        <dbReference type="ARBA" id="ARBA00022801"/>
    </source>
</evidence>
<comment type="similarity">
    <text evidence="2">Belongs to the D-isomer specific 2-hydroxyacid dehydrogenase family.</text>
</comment>
<dbReference type="Gene3D" id="3.40.50.720">
    <property type="entry name" value="NAD(P)-binding Rossmann-like Domain"/>
    <property type="match status" value="2"/>
</dbReference>
<dbReference type="InterPro" id="IPR029752">
    <property type="entry name" value="D-isomer_DH_CS1"/>
</dbReference>
<evidence type="ECO:0000256" key="5">
    <source>
        <dbReference type="ARBA" id="ARBA00023002"/>
    </source>
</evidence>
<evidence type="ECO:0000256" key="10">
    <source>
        <dbReference type="RuleBase" id="RU363067"/>
    </source>
</evidence>
<feature type="region of interest" description="Disordered" evidence="11">
    <location>
        <begin position="874"/>
        <end position="937"/>
    </location>
</feature>
<dbReference type="InterPro" id="IPR023088">
    <property type="entry name" value="PDEase"/>
</dbReference>
<reference evidence="14" key="1">
    <citation type="submission" date="2021-07" db="EMBL/GenBank/DDBJ databases">
        <title>Draft genome of Mortierella alpina, strain LL118, isolated from an aspen leaf litter sample.</title>
        <authorList>
            <person name="Yang S."/>
            <person name="Vinatzer B.A."/>
        </authorList>
    </citation>
    <scope>NUCLEOTIDE SEQUENCE</scope>
    <source>
        <strain evidence="14">LL118</strain>
    </source>
</reference>
<comment type="pathway">
    <text evidence="1">Amino-acid biosynthesis; L-serine biosynthesis; L-serine from 3-phospho-D-glycerate: step 1/3.</text>
</comment>
<evidence type="ECO:0000256" key="2">
    <source>
        <dbReference type="ARBA" id="ARBA00005854"/>
    </source>
</evidence>
<dbReference type="PROSITE" id="PS00670">
    <property type="entry name" value="D_2_HYDROXYACID_DH_2"/>
    <property type="match status" value="1"/>
</dbReference>
<dbReference type="SUPFAM" id="SSF51735">
    <property type="entry name" value="NAD(P)-binding Rossmann-fold domains"/>
    <property type="match status" value="1"/>
</dbReference>
<dbReference type="Gene3D" id="1.10.1300.10">
    <property type="entry name" value="3'5'-cyclic nucleotide phosphodiesterase, catalytic domain"/>
    <property type="match status" value="1"/>
</dbReference>
<dbReference type="PANTHER" id="PTHR11347">
    <property type="entry name" value="CYCLIC NUCLEOTIDE PHOSPHODIESTERASE"/>
    <property type="match status" value="1"/>
</dbReference>
<evidence type="ECO:0000256" key="9">
    <source>
        <dbReference type="PIRSR" id="PIRSR623088-3"/>
    </source>
</evidence>
<feature type="compositionally biased region" description="Acidic residues" evidence="11">
    <location>
        <begin position="223"/>
        <end position="233"/>
    </location>
</feature>
<dbReference type="CDD" id="cd12176">
    <property type="entry name" value="PGDH_3"/>
    <property type="match status" value="1"/>
</dbReference>
<dbReference type="InterPro" id="IPR006139">
    <property type="entry name" value="D-isomer_2_OHA_DH_cat_dom"/>
</dbReference>
<feature type="compositionally biased region" description="Polar residues" evidence="11">
    <location>
        <begin position="247"/>
        <end position="258"/>
    </location>
</feature>
<dbReference type="GO" id="GO:0004114">
    <property type="term" value="F:3',5'-cyclic-nucleotide phosphodiesterase activity"/>
    <property type="evidence" value="ECO:0007669"/>
    <property type="project" value="InterPro"/>
</dbReference>
<protein>
    <recommendedName>
        <fullName evidence="10">Phosphodiesterase</fullName>
        <ecNumber evidence="10">3.1.4.-</ecNumber>
    </recommendedName>
</protein>
<evidence type="ECO:0000256" key="6">
    <source>
        <dbReference type="ARBA" id="ARBA00023027"/>
    </source>
</evidence>
<keyword evidence="4 10" id="KW-0378">Hydrolase</keyword>
<feature type="region of interest" description="Disordered" evidence="11">
    <location>
        <begin position="757"/>
        <end position="785"/>
    </location>
</feature>
<dbReference type="SMART" id="SM00471">
    <property type="entry name" value="HDc"/>
    <property type="match status" value="1"/>
</dbReference>
<dbReference type="PROSITE" id="PS51845">
    <property type="entry name" value="PDEASE_I_2"/>
    <property type="match status" value="1"/>
</dbReference>
<proteinExistence type="inferred from homology"/>
<feature type="binding site" evidence="9">
    <location>
        <position position="111"/>
    </location>
    <ligand>
        <name>Zn(2+)</name>
        <dbReference type="ChEBI" id="CHEBI:29105"/>
        <label>1</label>
    </ligand>
</feature>
<keyword evidence="3 9" id="KW-0479">Metal-binding</keyword>
<feature type="binding site" evidence="9">
    <location>
        <position position="112"/>
    </location>
    <ligand>
        <name>Zn(2+)</name>
        <dbReference type="ChEBI" id="CHEBI:29105"/>
        <label>1</label>
    </ligand>
</feature>
<feature type="compositionally biased region" description="Low complexity" evidence="11">
    <location>
        <begin position="287"/>
        <end position="306"/>
    </location>
</feature>
<feature type="region of interest" description="Disordered" evidence="11">
    <location>
        <begin position="287"/>
        <end position="317"/>
    </location>
</feature>
<keyword evidence="5" id="KW-0560">Oxidoreductase</keyword>
<evidence type="ECO:0000256" key="7">
    <source>
        <dbReference type="ARBA" id="ARBA00048731"/>
    </source>
</evidence>
<dbReference type="GO" id="GO:0047545">
    <property type="term" value="F:(S)-2-hydroxyglutarate dehydrogenase activity"/>
    <property type="evidence" value="ECO:0007669"/>
    <property type="project" value="UniProtKB-ARBA"/>
</dbReference>
<dbReference type="Pfam" id="PF02826">
    <property type="entry name" value="2-Hacid_dh_C"/>
    <property type="match status" value="1"/>
</dbReference>
<comment type="catalytic activity">
    <reaction evidence="7">
        <text>(2R)-3-phosphoglycerate + NAD(+) = 3-phosphooxypyruvate + NADH + H(+)</text>
        <dbReference type="Rhea" id="RHEA:12641"/>
        <dbReference type="ChEBI" id="CHEBI:15378"/>
        <dbReference type="ChEBI" id="CHEBI:18110"/>
        <dbReference type="ChEBI" id="CHEBI:57540"/>
        <dbReference type="ChEBI" id="CHEBI:57945"/>
        <dbReference type="ChEBI" id="CHEBI:58272"/>
        <dbReference type="EC" id="1.1.1.95"/>
    </reaction>
</comment>
<dbReference type="InterPro" id="IPR036971">
    <property type="entry name" value="PDEase_catalytic_dom_sf"/>
</dbReference>
<dbReference type="SUPFAM" id="SSF55021">
    <property type="entry name" value="ACT-like"/>
    <property type="match status" value="1"/>
</dbReference>
<dbReference type="InterPro" id="IPR002073">
    <property type="entry name" value="PDEase_catalytic_dom"/>
</dbReference>
<dbReference type="InterPro" id="IPR029753">
    <property type="entry name" value="D-isomer_DH_CS"/>
</dbReference>
<dbReference type="InterPro" id="IPR006140">
    <property type="entry name" value="D-isomer_DH_NAD-bd"/>
</dbReference>
<evidence type="ECO:0000256" key="1">
    <source>
        <dbReference type="ARBA" id="ARBA00005216"/>
    </source>
</evidence>
<evidence type="ECO:0000259" key="12">
    <source>
        <dbReference type="PROSITE" id="PS51671"/>
    </source>
</evidence>
<dbReference type="PROSITE" id="PS00126">
    <property type="entry name" value="PDEASE_I_1"/>
    <property type="match status" value="1"/>
</dbReference>
<dbReference type="EC" id="3.1.4.-" evidence="10"/>
<dbReference type="GO" id="GO:0007165">
    <property type="term" value="P:signal transduction"/>
    <property type="evidence" value="ECO:0007669"/>
    <property type="project" value="InterPro"/>
</dbReference>
<dbReference type="Pfam" id="PF00389">
    <property type="entry name" value="2-Hacid_dh"/>
    <property type="match status" value="1"/>
</dbReference>
<feature type="binding site" evidence="9">
    <location>
        <position position="75"/>
    </location>
    <ligand>
        <name>Zn(2+)</name>
        <dbReference type="ChEBI" id="CHEBI:29105"/>
        <label>1</label>
    </ligand>
</feature>
<gene>
    <name evidence="14" type="ORF">KVV02_005713</name>
</gene>
<feature type="region of interest" description="Disordered" evidence="11">
    <location>
        <begin position="214"/>
        <end position="262"/>
    </location>
</feature>
<evidence type="ECO:0000256" key="11">
    <source>
        <dbReference type="SAM" id="MobiDB-lite"/>
    </source>
</evidence>
<dbReference type="InterPro" id="IPR002912">
    <property type="entry name" value="ACT_dom"/>
</dbReference>
<feature type="domain" description="PDEase" evidence="13">
    <location>
        <begin position="1"/>
        <end position="431"/>
    </location>
</feature>
<dbReference type="GO" id="GO:0004617">
    <property type="term" value="F:phosphoglycerate dehydrogenase activity"/>
    <property type="evidence" value="ECO:0007669"/>
    <property type="project" value="UniProtKB-EC"/>
</dbReference>
<evidence type="ECO:0000256" key="8">
    <source>
        <dbReference type="PIRSR" id="PIRSR623088-1"/>
    </source>
</evidence>
<dbReference type="PRINTS" id="PR00387">
    <property type="entry name" value="PDIESTERASE1"/>
</dbReference>
<keyword evidence="6" id="KW-0520">NAD</keyword>
<dbReference type="GO" id="GO:0046872">
    <property type="term" value="F:metal ion binding"/>
    <property type="evidence" value="ECO:0007669"/>
    <property type="project" value="UniProtKB-KW"/>
</dbReference>
<dbReference type="SUPFAM" id="SSF109604">
    <property type="entry name" value="HD-domain/PDEase-like"/>
    <property type="match status" value="1"/>
</dbReference>
<comment type="cofactor">
    <cofactor evidence="10">
        <name>a divalent metal cation</name>
        <dbReference type="ChEBI" id="CHEBI:60240"/>
    </cofactor>
    <text evidence="10">Binds 2 divalent metal cations per subunit. Site 1 may preferentially bind zinc ions, while site 2 has a preference for magnesium and/or manganese ions.</text>
</comment>
<dbReference type="SUPFAM" id="SSF52283">
    <property type="entry name" value="Formate/glycerate dehydrogenase catalytic domain-like"/>
    <property type="match status" value="1"/>
</dbReference>
<feature type="active site" description="Proton donor" evidence="8">
    <location>
        <position position="71"/>
    </location>
</feature>
<dbReference type="Proteomes" id="UP000717515">
    <property type="component" value="Unassembled WGS sequence"/>
</dbReference>
<feature type="domain" description="ACT" evidence="12">
    <location>
        <begin position="1281"/>
        <end position="1351"/>
    </location>
</feature>
<dbReference type="InterPro" id="IPR003607">
    <property type="entry name" value="HD/PDEase_dom"/>
</dbReference>
<evidence type="ECO:0000313" key="15">
    <source>
        <dbReference type="Proteomes" id="UP000717515"/>
    </source>
</evidence>
<evidence type="ECO:0000259" key="13">
    <source>
        <dbReference type="PROSITE" id="PS51845"/>
    </source>
</evidence>
<evidence type="ECO:0000256" key="3">
    <source>
        <dbReference type="ARBA" id="ARBA00022723"/>
    </source>
</evidence>
<comment type="similarity">
    <text evidence="10">Belongs to the cyclic nucleotide phosphodiesterase family.</text>
</comment>
<dbReference type="EMBL" id="JAIFTL010000032">
    <property type="protein sequence ID" value="KAG9325789.1"/>
    <property type="molecule type" value="Genomic_DNA"/>
</dbReference>
<dbReference type="FunFam" id="3.40.50.720:FF:000041">
    <property type="entry name" value="D-3-phosphoglycerate dehydrogenase"/>
    <property type="match status" value="1"/>
</dbReference>
<dbReference type="InterPro" id="IPR036291">
    <property type="entry name" value="NAD(P)-bd_dom_sf"/>
</dbReference>
<dbReference type="GO" id="GO:0006564">
    <property type="term" value="P:L-serine biosynthetic process"/>
    <property type="evidence" value="ECO:0007669"/>
    <property type="project" value="UniProtKB-ARBA"/>
</dbReference>
<feature type="compositionally biased region" description="Low complexity" evidence="11">
    <location>
        <begin position="883"/>
        <end position="908"/>
    </location>
</feature>
<feature type="binding site" evidence="9">
    <location>
        <position position="337"/>
    </location>
    <ligand>
        <name>Zn(2+)</name>
        <dbReference type="ChEBI" id="CHEBI:29105"/>
        <label>1</label>
    </ligand>
</feature>